<reference evidence="1 2" key="1">
    <citation type="journal article" date="2010" name="Nat. Biotechnol.">
        <title>Genome sequence of the model mushroom Schizophyllum commune.</title>
        <authorList>
            <person name="Ohm R.A."/>
            <person name="de Jong J.F."/>
            <person name="Lugones L.G."/>
            <person name="Aerts A."/>
            <person name="Kothe E."/>
            <person name="Stajich J.E."/>
            <person name="de Vries R.P."/>
            <person name="Record E."/>
            <person name="Levasseur A."/>
            <person name="Baker S.E."/>
            <person name="Bartholomew K.A."/>
            <person name="Coutinho P.M."/>
            <person name="Erdmann S."/>
            <person name="Fowler T.J."/>
            <person name="Gathman A.C."/>
            <person name="Lombard V."/>
            <person name="Henrissat B."/>
            <person name="Knabe N."/>
            <person name="Kuees U."/>
            <person name="Lilly W.W."/>
            <person name="Lindquist E."/>
            <person name="Lucas S."/>
            <person name="Magnuson J.K."/>
            <person name="Piumi F."/>
            <person name="Raudaskoski M."/>
            <person name="Salamov A."/>
            <person name="Schmutz J."/>
            <person name="Schwarze F.W.M.R."/>
            <person name="vanKuyk P.A."/>
            <person name="Horton J.S."/>
            <person name="Grigoriev I.V."/>
            <person name="Woesten H.A.B."/>
        </authorList>
    </citation>
    <scope>NUCLEOTIDE SEQUENCE [LARGE SCALE GENOMIC DNA]</scope>
    <source>
        <strain evidence="2">H4-8 / FGSC 9210</strain>
    </source>
</reference>
<dbReference type="VEuPathDB" id="FungiDB:SCHCODRAFT_01212747"/>
<dbReference type="GeneID" id="9590033"/>
<dbReference type="AlphaFoldDB" id="D8Q5Y3"/>
<accession>D8Q5Y3</accession>
<evidence type="ECO:0000313" key="2">
    <source>
        <dbReference type="Proteomes" id="UP000007431"/>
    </source>
</evidence>
<dbReference type="RefSeq" id="XP_003032391.1">
    <property type="nucleotide sequence ID" value="XM_003032345.1"/>
</dbReference>
<dbReference type="EMBL" id="GL377306">
    <property type="protein sequence ID" value="EFI97488.1"/>
    <property type="molecule type" value="Genomic_DNA"/>
</dbReference>
<sequence>MAYAYTLDRSQLAWGVSKKEENATLEREAVRLLSLYFDSYTAEFPTIEEVKLASKMVQQGWLDNMGDEVPTEEEQSPQEAMDLSEEVAVPVESQSAVVEMWPPNDIFEDDEKYIFSSHPSFEQCHINPLPRETVKADQDAQKANAGYCPALRLRRMRQDFAFDSTNYQAYLARKAYDISVDEYYRSQNHILSPSDIASQRGSMREMPLRRWLLVRNAEAMRAPPPPTADE</sequence>
<organism evidence="2">
    <name type="scientific">Schizophyllum commune (strain H4-8 / FGSC 9210)</name>
    <name type="common">Split gill fungus</name>
    <dbReference type="NCBI Taxonomy" id="578458"/>
    <lineage>
        <taxon>Eukaryota</taxon>
        <taxon>Fungi</taxon>
        <taxon>Dikarya</taxon>
        <taxon>Basidiomycota</taxon>
        <taxon>Agaricomycotina</taxon>
        <taxon>Agaricomycetes</taxon>
        <taxon>Agaricomycetidae</taxon>
        <taxon>Agaricales</taxon>
        <taxon>Schizophyllaceae</taxon>
        <taxon>Schizophyllum</taxon>
    </lineage>
</organism>
<dbReference type="KEGG" id="scm:SCHCO_01212747"/>
<evidence type="ECO:0000313" key="1">
    <source>
        <dbReference type="EMBL" id="EFI97488.1"/>
    </source>
</evidence>
<gene>
    <name evidence="1" type="ORF">SCHCODRAFT_235131</name>
</gene>
<keyword evidence="2" id="KW-1185">Reference proteome</keyword>
<dbReference type="HOGENOM" id="CLU_1205357_0_0_1"/>
<dbReference type="InParanoid" id="D8Q5Y3"/>
<dbReference type="Proteomes" id="UP000007431">
    <property type="component" value="Unassembled WGS sequence"/>
</dbReference>
<protein>
    <submittedName>
        <fullName evidence="1">Uncharacterized protein</fullName>
    </submittedName>
</protein>
<name>D8Q5Y3_SCHCM</name>
<dbReference type="OrthoDB" id="10337586at2759"/>
<proteinExistence type="predicted"/>